<comment type="caution">
    <text evidence="1">The sequence shown here is derived from an EMBL/GenBank/DDBJ whole genome shotgun (WGS) entry which is preliminary data.</text>
</comment>
<accession>A0ABW8Q6S4</accession>
<organism evidence="1 2">
    <name type="scientific">Neisseria oralis</name>
    <dbReference type="NCBI Taxonomy" id="1107316"/>
    <lineage>
        <taxon>Bacteria</taxon>
        <taxon>Pseudomonadati</taxon>
        <taxon>Pseudomonadota</taxon>
        <taxon>Betaproteobacteria</taxon>
        <taxon>Neisseriales</taxon>
        <taxon>Neisseriaceae</taxon>
        <taxon>Neisseria</taxon>
    </lineage>
</organism>
<evidence type="ECO:0000313" key="1">
    <source>
        <dbReference type="EMBL" id="MFK7642341.1"/>
    </source>
</evidence>
<gene>
    <name evidence="1" type="ORF">ACI43T_07495</name>
</gene>
<protein>
    <submittedName>
        <fullName evidence="1">Uncharacterized protein</fullName>
    </submittedName>
</protein>
<reference evidence="1 2" key="1">
    <citation type="submission" date="2024-11" db="EMBL/GenBank/DDBJ databases">
        <authorList>
            <person name="Mikucki A.G."/>
            <person name="Kahler C.M."/>
        </authorList>
    </citation>
    <scope>NUCLEOTIDE SEQUENCE [LARGE SCALE GENOMIC DNA]</scope>
    <source>
        <strain evidence="1 2">EXNM717</strain>
    </source>
</reference>
<evidence type="ECO:0000313" key="2">
    <source>
        <dbReference type="Proteomes" id="UP001621964"/>
    </source>
</evidence>
<keyword evidence="2" id="KW-1185">Reference proteome</keyword>
<sequence length="54" mass="6066">MDGSFGMRIGFQMQFPLHGGFYQVSDGLRIGRPSENRKISYNAVFSSTYVKPSC</sequence>
<dbReference type="RefSeq" id="WP_175271560.1">
    <property type="nucleotide sequence ID" value="NZ_CAUJQB010000177.1"/>
</dbReference>
<name>A0ABW8Q6S4_9NEIS</name>
<proteinExistence type="predicted"/>
<dbReference type="Proteomes" id="UP001621964">
    <property type="component" value="Unassembled WGS sequence"/>
</dbReference>
<dbReference type="EMBL" id="JBJGEB010000006">
    <property type="protein sequence ID" value="MFK7642341.1"/>
    <property type="molecule type" value="Genomic_DNA"/>
</dbReference>